<accession>A0A6N6N1S4</accession>
<dbReference type="UniPathway" id="UPA00138"/>
<dbReference type="InterPro" id="IPR013815">
    <property type="entry name" value="ATP_grasp_subdomain_1"/>
</dbReference>
<evidence type="ECO:0000256" key="7">
    <source>
        <dbReference type="ARBA" id="ARBA00022679"/>
    </source>
</evidence>
<comment type="caution">
    <text evidence="17">The sequence shown here is derived from an EMBL/GenBank/DDBJ whole genome shotgun (WGS) entry which is preliminary data.</text>
</comment>
<comment type="catalytic activity">
    <reaction evidence="14">
        <text>pyruvate + ATP + H2O = phosphoenolpyruvate + AMP + phosphate + 2 H(+)</text>
        <dbReference type="Rhea" id="RHEA:11364"/>
        <dbReference type="ChEBI" id="CHEBI:15361"/>
        <dbReference type="ChEBI" id="CHEBI:15377"/>
        <dbReference type="ChEBI" id="CHEBI:15378"/>
        <dbReference type="ChEBI" id="CHEBI:30616"/>
        <dbReference type="ChEBI" id="CHEBI:43474"/>
        <dbReference type="ChEBI" id="CHEBI:58702"/>
        <dbReference type="ChEBI" id="CHEBI:456215"/>
        <dbReference type="EC" id="2.7.9.2"/>
    </reaction>
</comment>
<dbReference type="GO" id="GO:0046872">
    <property type="term" value="F:metal ion binding"/>
    <property type="evidence" value="ECO:0007669"/>
    <property type="project" value="UniProtKB-KW"/>
</dbReference>
<evidence type="ECO:0000259" key="16">
    <source>
        <dbReference type="Pfam" id="PF01326"/>
    </source>
</evidence>
<gene>
    <name evidence="17" type="ORF">F8A88_11095</name>
</gene>
<organism evidence="17 18">
    <name type="scientific">Pseudodesulfovibrio senegalensis</name>
    <dbReference type="NCBI Taxonomy" id="1721087"/>
    <lineage>
        <taxon>Bacteria</taxon>
        <taxon>Pseudomonadati</taxon>
        <taxon>Thermodesulfobacteriota</taxon>
        <taxon>Desulfovibrionia</taxon>
        <taxon>Desulfovibrionales</taxon>
        <taxon>Desulfovibrionaceae</taxon>
    </lineage>
</organism>
<keyword evidence="11" id="KW-0067">ATP-binding</keyword>
<dbReference type="Pfam" id="PF00391">
    <property type="entry name" value="PEP-utilizers"/>
    <property type="match status" value="1"/>
</dbReference>
<evidence type="ECO:0000256" key="11">
    <source>
        <dbReference type="ARBA" id="ARBA00022840"/>
    </source>
</evidence>
<dbReference type="Proteomes" id="UP000438699">
    <property type="component" value="Unassembled WGS sequence"/>
</dbReference>
<keyword evidence="7" id="KW-0808">Transferase</keyword>
<evidence type="ECO:0000256" key="10">
    <source>
        <dbReference type="ARBA" id="ARBA00022777"/>
    </source>
</evidence>
<proteinExistence type="inferred from homology"/>
<dbReference type="InterPro" id="IPR008279">
    <property type="entry name" value="PEP-util_enz_mobile_dom"/>
</dbReference>
<evidence type="ECO:0000259" key="15">
    <source>
        <dbReference type="Pfam" id="PF00391"/>
    </source>
</evidence>
<evidence type="ECO:0000256" key="6">
    <source>
        <dbReference type="ARBA" id="ARBA00021623"/>
    </source>
</evidence>
<dbReference type="RefSeq" id="WP_151151223.1">
    <property type="nucleotide sequence ID" value="NZ_WAIE01000004.1"/>
</dbReference>
<dbReference type="SUPFAM" id="SSF52009">
    <property type="entry name" value="Phosphohistidine domain"/>
    <property type="match status" value="1"/>
</dbReference>
<sequence>MFNKELFKHWTYQVFSPGALLRTKYNAFKDLLRHDTRALELIADLEGFFYGHELADRARINRMAAELSQEVKGVVDALTAMSPARYVDLPEFFKKIDFYARMNLQLDEPDLAPPYVLELDEVADRADQAGGKAANLAAVRTAGIPTPPGFVITANAFHYFMESNELRPRVEDILSSVVLSDSDGLLQAMQELQELILAAEVPEDIAHDILEAVNDFMPEGCHLAVRSSALAEDGNVSFAGQYASELNVSPDEVLDAYKRVLAGKYCPRAVTYRIRNGLSDADTAMAVLVLPMLDAEAAGVVYTDDPACPALGGDAMGVYAVQGLADGLVDGSRTPDKYFLSREEKPRLLEGCAQGGVLLPEPALLRLGEYCSSLETIFNAPQDVEWVMMPGGGISILQTRPLQQEKDEVPEHDAKDLGTVLYSGLERASGGAGCGEVFPAATGEEFAAIPQGAVVVTPTLRPALTQFMDRIAALVAAQGSRASHFASVAREHGVPVLVDSTAAQGLTKGRTVTVDAVSGAIMEGCVSEVLRRANQETKAPEAATRPYKSVIPHTVKLTLTDPEADNFTPEGCRSLHDIVRFAHEKSVAEMFSLVDKRGRGMTRAKKLKTDLPLVMYVLDLGGGLFGMAGDKDVITPDDIVGRPMWALWFGLSDSRIAWDRKQTHMDWEEFDRISGGIFKFDSQLLASYAIISDDYLHLMVRFGYHFSVVDSVCGPETGSNYINFRFKGGGAGFDQRLLRLRFIRKVLEYCGFETSSTGDMIDASVTRLDESAIQRLLARLGYLLAATRLMDMALRDEEQVDQKAEEFIQSFENKN</sequence>
<dbReference type="Gene3D" id="3.30.470.20">
    <property type="entry name" value="ATP-grasp fold, B domain"/>
    <property type="match status" value="1"/>
</dbReference>
<dbReference type="GO" id="GO:0005524">
    <property type="term" value="F:ATP binding"/>
    <property type="evidence" value="ECO:0007669"/>
    <property type="project" value="UniProtKB-KW"/>
</dbReference>
<dbReference type="InterPro" id="IPR036637">
    <property type="entry name" value="Phosphohistidine_dom_sf"/>
</dbReference>
<comment type="cofactor">
    <cofactor evidence="1">
        <name>Mg(2+)</name>
        <dbReference type="ChEBI" id="CHEBI:18420"/>
    </cofactor>
</comment>
<evidence type="ECO:0000313" key="17">
    <source>
        <dbReference type="EMBL" id="KAB1441480.1"/>
    </source>
</evidence>
<feature type="domain" description="PEP-utilising enzyme mobile" evidence="15">
    <location>
        <begin position="449"/>
        <end position="519"/>
    </location>
</feature>
<dbReference type="EC" id="2.7.9.2" evidence="5"/>
<evidence type="ECO:0000256" key="5">
    <source>
        <dbReference type="ARBA" id="ARBA00011996"/>
    </source>
</evidence>
<keyword evidence="18" id="KW-1185">Reference proteome</keyword>
<evidence type="ECO:0000256" key="8">
    <source>
        <dbReference type="ARBA" id="ARBA00022723"/>
    </source>
</evidence>
<evidence type="ECO:0000256" key="14">
    <source>
        <dbReference type="ARBA" id="ARBA00047700"/>
    </source>
</evidence>
<dbReference type="GO" id="GO:0006094">
    <property type="term" value="P:gluconeogenesis"/>
    <property type="evidence" value="ECO:0007669"/>
    <property type="project" value="UniProtKB-UniPathway"/>
</dbReference>
<keyword evidence="17" id="KW-0670">Pyruvate</keyword>
<dbReference type="SUPFAM" id="SSF56059">
    <property type="entry name" value="Glutathione synthetase ATP-binding domain-like"/>
    <property type="match status" value="1"/>
</dbReference>
<feature type="domain" description="Pyruvate phosphate dikinase AMP/ATP-binding" evidence="16">
    <location>
        <begin position="127"/>
        <end position="346"/>
    </location>
</feature>
<keyword evidence="12" id="KW-0460">Magnesium</keyword>
<dbReference type="PANTHER" id="PTHR43030:SF1">
    <property type="entry name" value="PHOSPHOENOLPYRUVATE SYNTHASE"/>
    <property type="match status" value="1"/>
</dbReference>
<reference evidence="17 18" key="1">
    <citation type="journal article" date="2017" name="Int. J. Syst. Evol. Microbiol.">
        <title>Desulfovibrio senegalensis sp. nov., a mesophilic sulfate reducer isolated from marine sediment.</title>
        <authorList>
            <person name="Thioye A."/>
            <person name="Gam Z.B.A."/>
            <person name="Mbengue M."/>
            <person name="Cayol J.L."/>
            <person name="Joseph-Bartoli M."/>
            <person name="Toure-Kane C."/>
            <person name="Labat M."/>
        </authorList>
    </citation>
    <scope>NUCLEOTIDE SEQUENCE [LARGE SCALE GENOMIC DNA]</scope>
    <source>
        <strain evidence="17 18">DSM 101509</strain>
    </source>
</reference>
<dbReference type="Pfam" id="PF01326">
    <property type="entry name" value="PPDK_N"/>
    <property type="match status" value="1"/>
</dbReference>
<evidence type="ECO:0000256" key="2">
    <source>
        <dbReference type="ARBA" id="ARBA00002988"/>
    </source>
</evidence>
<dbReference type="PANTHER" id="PTHR43030">
    <property type="entry name" value="PHOSPHOENOLPYRUVATE SYNTHASE"/>
    <property type="match status" value="1"/>
</dbReference>
<evidence type="ECO:0000256" key="13">
    <source>
        <dbReference type="ARBA" id="ARBA00033470"/>
    </source>
</evidence>
<comment type="function">
    <text evidence="2">Catalyzes the phosphorylation of pyruvate to phosphoenolpyruvate.</text>
</comment>
<evidence type="ECO:0000256" key="9">
    <source>
        <dbReference type="ARBA" id="ARBA00022741"/>
    </source>
</evidence>
<dbReference type="InterPro" id="IPR006319">
    <property type="entry name" value="PEP_synth"/>
</dbReference>
<dbReference type="OrthoDB" id="9760711at2"/>
<evidence type="ECO:0000256" key="1">
    <source>
        <dbReference type="ARBA" id="ARBA00001946"/>
    </source>
</evidence>
<dbReference type="GO" id="GO:0008986">
    <property type="term" value="F:pyruvate, water dikinase activity"/>
    <property type="evidence" value="ECO:0007669"/>
    <property type="project" value="UniProtKB-EC"/>
</dbReference>
<evidence type="ECO:0000256" key="4">
    <source>
        <dbReference type="ARBA" id="ARBA00007837"/>
    </source>
</evidence>
<dbReference type="Gene3D" id="3.30.1490.20">
    <property type="entry name" value="ATP-grasp fold, A domain"/>
    <property type="match status" value="1"/>
</dbReference>
<comment type="pathway">
    <text evidence="3">Carbohydrate biosynthesis; gluconeogenesis.</text>
</comment>
<evidence type="ECO:0000256" key="12">
    <source>
        <dbReference type="ARBA" id="ARBA00022842"/>
    </source>
</evidence>
<comment type="similarity">
    <text evidence="4">Belongs to the PEP-utilizing enzyme family.</text>
</comment>
<keyword evidence="8" id="KW-0479">Metal-binding</keyword>
<dbReference type="AlphaFoldDB" id="A0A6N6N1S4"/>
<evidence type="ECO:0000256" key="3">
    <source>
        <dbReference type="ARBA" id="ARBA00004742"/>
    </source>
</evidence>
<keyword evidence="9" id="KW-0547">Nucleotide-binding</keyword>
<name>A0A6N6N1S4_9BACT</name>
<keyword evidence="10 17" id="KW-0418">Kinase</keyword>
<dbReference type="InterPro" id="IPR002192">
    <property type="entry name" value="PPDK_AMP/ATP-bd"/>
</dbReference>
<protein>
    <recommendedName>
        <fullName evidence="6">Phosphoenolpyruvate synthase</fullName>
        <ecNumber evidence="5">2.7.9.2</ecNumber>
    </recommendedName>
    <alternativeName>
        <fullName evidence="13">Pyruvate, water dikinase</fullName>
    </alternativeName>
</protein>
<evidence type="ECO:0000313" key="18">
    <source>
        <dbReference type="Proteomes" id="UP000438699"/>
    </source>
</evidence>
<dbReference type="EMBL" id="WAIE01000004">
    <property type="protein sequence ID" value="KAB1441480.1"/>
    <property type="molecule type" value="Genomic_DNA"/>
</dbReference>
<dbReference type="Gene3D" id="3.50.30.10">
    <property type="entry name" value="Phosphohistidine domain"/>
    <property type="match status" value="1"/>
</dbReference>